<proteinExistence type="predicted"/>
<dbReference type="Proteomes" id="UP001153620">
    <property type="component" value="Chromosome 3"/>
</dbReference>
<reference evidence="10" key="1">
    <citation type="submission" date="2022-01" db="EMBL/GenBank/DDBJ databases">
        <authorList>
            <person name="King R."/>
        </authorList>
    </citation>
    <scope>NUCLEOTIDE SEQUENCE</scope>
</reference>
<dbReference type="GO" id="GO:0005549">
    <property type="term" value="F:odorant binding"/>
    <property type="evidence" value="ECO:0007669"/>
    <property type="project" value="InterPro"/>
</dbReference>
<dbReference type="GO" id="GO:0004984">
    <property type="term" value="F:olfactory receptor activity"/>
    <property type="evidence" value="ECO:0007669"/>
    <property type="project" value="InterPro"/>
</dbReference>
<evidence type="ECO:0000256" key="4">
    <source>
        <dbReference type="ARBA" id="ARBA00022725"/>
    </source>
</evidence>
<dbReference type="InterPro" id="IPR004117">
    <property type="entry name" value="7tm6_olfct_rcpt"/>
</dbReference>
<evidence type="ECO:0000256" key="9">
    <source>
        <dbReference type="SAM" id="Phobius"/>
    </source>
</evidence>
<evidence type="ECO:0000256" key="8">
    <source>
        <dbReference type="ARBA" id="ARBA00023224"/>
    </source>
</evidence>
<comment type="subcellular location">
    <subcellularLocation>
        <location evidence="1">Membrane</location>
        <topology evidence="1">Multi-pass membrane protein</topology>
    </subcellularLocation>
</comment>
<evidence type="ECO:0000256" key="1">
    <source>
        <dbReference type="ARBA" id="ARBA00004141"/>
    </source>
</evidence>
<feature type="transmembrane region" description="Helical" evidence="9">
    <location>
        <begin position="279"/>
        <end position="297"/>
    </location>
</feature>
<evidence type="ECO:0000256" key="5">
    <source>
        <dbReference type="ARBA" id="ARBA00022989"/>
    </source>
</evidence>
<dbReference type="PANTHER" id="PTHR21137">
    <property type="entry name" value="ODORANT RECEPTOR"/>
    <property type="match status" value="1"/>
</dbReference>
<protein>
    <recommendedName>
        <fullName evidence="12">Odorant receptor</fullName>
    </recommendedName>
</protein>
<keyword evidence="3 9" id="KW-0812">Transmembrane</keyword>
<gene>
    <name evidence="10" type="ORF">CHIRRI_LOCUS9764</name>
</gene>
<evidence type="ECO:0000256" key="6">
    <source>
        <dbReference type="ARBA" id="ARBA00023136"/>
    </source>
</evidence>
<dbReference type="PANTHER" id="PTHR21137:SF43">
    <property type="entry name" value="ODORANT RECEPTOR 47A-RELATED"/>
    <property type="match status" value="1"/>
</dbReference>
<evidence type="ECO:0000256" key="3">
    <source>
        <dbReference type="ARBA" id="ARBA00022692"/>
    </source>
</evidence>
<feature type="transmembrane region" description="Helical" evidence="9">
    <location>
        <begin position="42"/>
        <end position="61"/>
    </location>
</feature>
<dbReference type="OrthoDB" id="8185860at2759"/>
<keyword evidence="8" id="KW-0807">Transducer</keyword>
<keyword evidence="11" id="KW-1185">Reference proteome</keyword>
<feature type="transmembrane region" description="Helical" evidence="9">
    <location>
        <begin position="76"/>
        <end position="95"/>
    </location>
</feature>
<evidence type="ECO:0000313" key="11">
    <source>
        <dbReference type="Proteomes" id="UP001153620"/>
    </source>
</evidence>
<sequence>MKRRKVSEVLSSLPQFYSKEDQKYYKIGNKLKVYELCRLRSIVLFIIIIAASLGITVVHIIDGNFDFSDKLPFDTSNLIVLSISILWMNLANFSYQTTNIVTEMFQYGTIVILSMEFRILANKFENLKSLQLDISSNHNNEPSTSKVTKRSALIKFEDLKPLIDKHNQLLEIRDNLWNIHCTSFHIRFLLSSFQLCFMAFQITMWDDGRFLYISELIKDLFNIFFQCYFGQMLMDAGYSIAKAVQRIEWENIKDLEDQDNYKIKSQLKAFISYKTGSMVMFYITIILSLAATAAHVYQKNFEFSKKLPYDTSNVFVHSLSVIWLNYAHITYQITNIVMEIFQYGLVTILSMEFKILAYKFENLKVVVIDIEVQNVEASTSQYIPSTSKIKQQPTKRSAPIKLQDIKPLVDEHNQLLELRDLLWDVLSLSFHIRFILSSFQLCFLAYQITASNEKYLFIAEMIKNLLNIFFQCYFGQMLKDAGHSIAKSVQRLKWENIKDLEVRRSLMIIMMRSQESIAFRIIGTYDITVEQFTTIVSSAYSYYTLCLEVFN</sequence>
<accession>A0A9N9S2B2</accession>
<reference evidence="10" key="2">
    <citation type="submission" date="2022-10" db="EMBL/GenBank/DDBJ databases">
        <authorList>
            <consortium name="ENA_rothamsted_submissions"/>
            <consortium name="culmorum"/>
            <person name="King R."/>
        </authorList>
    </citation>
    <scope>NUCLEOTIDE SEQUENCE</scope>
</reference>
<dbReference type="AlphaFoldDB" id="A0A9N9S2B2"/>
<organism evidence="10 11">
    <name type="scientific">Chironomus riparius</name>
    <dbReference type="NCBI Taxonomy" id="315576"/>
    <lineage>
        <taxon>Eukaryota</taxon>
        <taxon>Metazoa</taxon>
        <taxon>Ecdysozoa</taxon>
        <taxon>Arthropoda</taxon>
        <taxon>Hexapoda</taxon>
        <taxon>Insecta</taxon>
        <taxon>Pterygota</taxon>
        <taxon>Neoptera</taxon>
        <taxon>Endopterygota</taxon>
        <taxon>Diptera</taxon>
        <taxon>Nematocera</taxon>
        <taxon>Chironomoidea</taxon>
        <taxon>Chironomidae</taxon>
        <taxon>Chironominae</taxon>
        <taxon>Chironomus</taxon>
    </lineage>
</organism>
<keyword evidence="6 9" id="KW-0472">Membrane</keyword>
<dbReference type="EMBL" id="OU895879">
    <property type="protein sequence ID" value="CAG9806910.1"/>
    <property type="molecule type" value="Genomic_DNA"/>
</dbReference>
<dbReference type="Pfam" id="PF02949">
    <property type="entry name" value="7tm_6"/>
    <property type="match status" value="2"/>
</dbReference>
<keyword evidence="2" id="KW-0716">Sensory transduction</keyword>
<evidence type="ECO:0000313" key="10">
    <source>
        <dbReference type="EMBL" id="CAG9806910.1"/>
    </source>
</evidence>
<evidence type="ECO:0008006" key="12">
    <source>
        <dbReference type="Google" id="ProtNLM"/>
    </source>
</evidence>
<evidence type="ECO:0000256" key="2">
    <source>
        <dbReference type="ARBA" id="ARBA00022606"/>
    </source>
</evidence>
<dbReference type="GO" id="GO:0005886">
    <property type="term" value="C:plasma membrane"/>
    <property type="evidence" value="ECO:0007669"/>
    <property type="project" value="TreeGrafter"/>
</dbReference>
<evidence type="ECO:0000256" key="7">
    <source>
        <dbReference type="ARBA" id="ARBA00023170"/>
    </source>
</evidence>
<keyword evidence="5 9" id="KW-1133">Transmembrane helix</keyword>
<keyword evidence="4" id="KW-0552">Olfaction</keyword>
<name>A0A9N9S2B2_9DIPT</name>
<dbReference type="GO" id="GO:0007165">
    <property type="term" value="P:signal transduction"/>
    <property type="evidence" value="ECO:0007669"/>
    <property type="project" value="UniProtKB-KW"/>
</dbReference>
<keyword evidence="7" id="KW-0675">Receptor</keyword>